<dbReference type="EMBL" id="CP016782">
    <property type="protein sequence ID" value="ASY28266.1"/>
    <property type="molecule type" value="Genomic_DNA"/>
</dbReference>
<name>A0A249LH75_9ACTN</name>
<evidence type="ECO:0000313" key="2">
    <source>
        <dbReference type="Proteomes" id="UP000217221"/>
    </source>
</evidence>
<dbReference type="Proteomes" id="UP000217221">
    <property type="component" value="Chromosome"/>
</dbReference>
<reference evidence="1 2" key="1">
    <citation type="submission" date="2016-07" db="EMBL/GenBank/DDBJ databases">
        <title>High microdiversification within the ubiquitous acI lineage of Actinobacteria.</title>
        <authorList>
            <person name="Neuenschwander S.M."/>
            <person name="Salcher M."/>
            <person name="Ghai R."/>
            <person name="Pernthaler J."/>
        </authorList>
    </citation>
    <scope>NUCLEOTIDE SEQUENCE [LARGE SCALE GENOMIC DNA]</scope>
    <source>
        <strain evidence="1">MMS-VB-114</strain>
    </source>
</reference>
<sequence length="314" mass="36898">MEEVYNLSMGNIVQASRSSERGALICILARTLAFLLWPVVIMDRLVSSNSNKLKLLDFDFNLSRIFIYVHHSESRLLDDYDKQVLEEAKSSGFSTILVSNGEFNSAENTDYIFRKNRFGRDFGVLRDMARSLTLNGNQTISFFYLNNSMVWKKNGIFDLINVLEKSKVNVLVFPTESFNPVHHVQPYFLFAKLEKDKFNHFSSSFNWIRNFHFRRSLIYLNEYRIARKLLDNDWKIQVLAPYWKLIETENRVRQNKFEELLDPTYKLYNPTQHMWKSLSKFHISGIKRSLIFKNPVGVKNSPTNARDALASMYK</sequence>
<evidence type="ECO:0000313" key="1">
    <source>
        <dbReference type="EMBL" id="ASY28266.1"/>
    </source>
</evidence>
<dbReference type="KEGG" id="plim:PHILAsVB114_06615"/>
<gene>
    <name evidence="1" type="ORF">PHILAsVB114_06615</name>
</gene>
<keyword evidence="2" id="KW-1185">Reference proteome</keyword>
<protein>
    <submittedName>
        <fullName evidence="1">Uncharacterized protein</fullName>
    </submittedName>
</protein>
<dbReference type="AlphaFoldDB" id="A0A249LH75"/>
<accession>A0A249LH75</accession>
<proteinExistence type="predicted"/>
<organism evidence="1 2">
    <name type="scientific">Candidatus Planktophila limnetica</name>
    <dbReference type="NCBI Taxonomy" id="573600"/>
    <lineage>
        <taxon>Bacteria</taxon>
        <taxon>Bacillati</taxon>
        <taxon>Actinomycetota</taxon>
        <taxon>Actinomycetes</taxon>
        <taxon>Candidatus Nanopelagicales</taxon>
        <taxon>Candidatus Nanopelagicaceae</taxon>
        <taxon>Candidatus Planktophila</taxon>
    </lineage>
</organism>